<accession>A0ABS4E984</accession>
<dbReference type="PRINTS" id="PR00455">
    <property type="entry name" value="HTHTETR"/>
</dbReference>
<feature type="DNA-binding region" description="H-T-H motif" evidence="2">
    <location>
        <begin position="31"/>
        <end position="50"/>
    </location>
</feature>
<dbReference type="InterPro" id="IPR001647">
    <property type="entry name" value="HTH_TetR"/>
</dbReference>
<reference evidence="4 5" key="1">
    <citation type="submission" date="2021-03" db="EMBL/GenBank/DDBJ databases">
        <title>Genomic Encyclopedia of Type Strains, Phase IV (KMG-IV): sequencing the most valuable type-strain genomes for metagenomic binning, comparative biology and taxonomic classification.</title>
        <authorList>
            <person name="Goeker M."/>
        </authorList>
    </citation>
    <scope>NUCLEOTIDE SEQUENCE [LARGE SCALE GENOMIC DNA]</scope>
    <source>
        <strain evidence="4 5">DSM 1289</strain>
    </source>
</reference>
<keyword evidence="1 2" id="KW-0238">DNA-binding</keyword>
<dbReference type="SUPFAM" id="SSF46689">
    <property type="entry name" value="Homeodomain-like"/>
    <property type="match status" value="1"/>
</dbReference>
<dbReference type="Pfam" id="PF00440">
    <property type="entry name" value="TetR_N"/>
    <property type="match status" value="1"/>
</dbReference>
<dbReference type="EMBL" id="JAGGJX010000001">
    <property type="protein sequence ID" value="MBP1854473.1"/>
    <property type="molecule type" value="Genomic_DNA"/>
</dbReference>
<evidence type="ECO:0000313" key="4">
    <source>
        <dbReference type="EMBL" id="MBP1854473.1"/>
    </source>
</evidence>
<dbReference type="PANTHER" id="PTHR43479:SF11">
    <property type="entry name" value="ACREF_ENVCD OPERON REPRESSOR-RELATED"/>
    <property type="match status" value="1"/>
</dbReference>
<keyword evidence="5" id="KW-1185">Reference proteome</keyword>
<dbReference type="InterPro" id="IPR009057">
    <property type="entry name" value="Homeodomain-like_sf"/>
</dbReference>
<gene>
    <name evidence="4" type="ORF">J2Z43_000863</name>
</gene>
<feature type="domain" description="HTH tetR-type" evidence="3">
    <location>
        <begin position="8"/>
        <end position="68"/>
    </location>
</feature>
<organism evidence="4 5">
    <name type="scientific">Metaclostridioides mangenotii</name>
    <dbReference type="NCBI Taxonomy" id="1540"/>
    <lineage>
        <taxon>Bacteria</taxon>
        <taxon>Bacillati</taxon>
        <taxon>Bacillota</taxon>
        <taxon>Clostridia</taxon>
        <taxon>Peptostreptococcales</taxon>
        <taxon>Peptostreptococcaceae</taxon>
        <taxon>Metaclostridioides</taxon>
    </lineage>
</organism>
<sequence length="217" mass="24884">MSRNKYPEQTVEQILAISTTLFNKNGYEKTTIQDILNELKMSKGAIYHHFKSKEDILNAIIERRSSYAKDLLNSLIVNTKAENAKEKLKKIILEISKDKENHSIDTILSSQIKNPQFVVAGIQASVIDDAQIISKLFIEGREDGSIKTEYPLECSEVFMLLINIWINPVIYSRSIEETKQRLIVLQNLMKQLGADIITDEIIDIFVNTYKNMNAFKN</sequence>
<name>A0ABS4E984_9FIRM</name>
<dbReference type="Proteomes" id="UP000767291">
    <property type="component" value="Unassembled WGS sequence"/>
</dbReference>
<dbReference type="PANTHER" id="PTHR43479">
    <property type="entry name" value="ACREF/ENVCD OPERON REPRESSOR-RELATED"/>
    <property type="match status" value="1"/>
</dbReference>
<evidence type="ECO:0000256" key="2">
    <source>
        <dbReference type="PROSITE-ProRule" id="PRU00335"/>
    </source>
</evidence>
<evidence type="ECO:0000313" key="5">
    <source>
        <dbReference type="Proteomes" id="UP000767291"/>
    </source>
</evidence>
<comment type="caution">
    <text evidence="4">The sequence shown here is derived from an EMBL/GenBank/DDBJ whole genome shotgun (WGS) entry which is preliminary data.</text>
</comment>
<dbReference type="RefSeq" id="WP_209455986.1">
    <property type="nucleotide sequence ID" value="NZ_BAAACS010000012.1"/>
</dbReference>
<evidence type="ECO:0000259" key="3">
    <source>
        <dbReference type="PROSITE" id="PS50977"/>
    </source>
</evidence>
<protein>
    <submittedName>
        <fullName evidence="4">AcrR family transcriptional regulator</fullName>
    </submittedName>
</protein>
<dbReference type="Gene3D" id="1.10.357.10">
    <property type="entry name" value="Tetracycline Repressor, domain 2"/>
    <property type="match status" value="1"/>
</dbReference>
<evidence type="ECO:0000256" key="1">
    <source>
        <dbReference type="ARBA" id="ARBA00023125"/>
    </source>
</evidence>
<dbReference type="PROSITE" id="PS50977">
    <property type="entry name" value="HTH_TETR_2"/>
    <property type="match status" value="1"/>
</dbReference>
<proteinExistence type="predicted"/>
<dbReference type="InterPro" id="IPR050624">
    <property type="entry name" value="HTH-type_Tx_Regulator"/>
</dbReference>